<feature type="domain" description="Fatty acid desaturase" evidence="1">
    <location>
        <begin position="7"/>
        <end position="250"/>
    </location>
</feature>
<dbReference type="GO" id="GO:0016020">
    <property type="term" value="C:membrane"/>
    <property type="evidence" value="ECO:0007669"/>
    <property type="project" value="GOC"/>
</dbReference>
<dbReference type="CDD" id="cd01060">
    <property type="entry name" value="Membrane-FADS-like"/>
    <property type="match status" value="1"/>
</dbReference>
<dbReference type="AlphaFoldDB" id="A0A9W7A3R8"/>
<evidence type="ECO:0000313" key="2">
    <source>
        <dbReference type="EMBL" id="GMH65301.1"/>
    </source>
</evidence>
<dbReference type="Proteomes" id="UP001165082">
    <property type="component" value="Unassembled WGS sequence"/>
</dbReference>
<proteinExistence type="predicted"/>
<gene>
    <name evidence="2" type="ORF">TrRE_jg3260</name>
</gene>
<comment type="caution">
    <text evidence="2">The sequence shown here is derived from an EMBL/GenBank/DDBJ whole genome shotgun (WGS) entry which is preliminary data.</text>
</comment>
<dbReference type="PANTHER" id="PTHR12879:SF8">
    <property type="entry name" value="SPHINGOLIPID DELTA(4)-DESATURASE DES1"/>
    <property type="match status" value="1"/>
</dbReference>
<dbReference type="Pfam" id="PF00487">
    <property type="entry name" value="FA_desaturase"/>
    <property type="match status" value="1"/>
</dbReference>
<dbReference type="GO" id="GO:0046513">
    <property type="term" value="P:ceramide biosynthetic process"/>
    <property type="evidence" value="ECO:0007669"/>
    <property type="project" value="TreeGrafter"/>
</dbReference>
<protein>
    <recommendedName>
        <fullName evidence="1">Fatty acid desaturase domain-containing protein</fullName>
    </recommendedName>
</protein>
<dbReference type="PANTHER" id="PTHR12879">
    <property type="entry name" value="SPHINGOLIPID DELTA 4 DESATURASE/C-4 HYDROXYLASE PROTEIN DES2"/>
    <property type="match status" value="1"/>
</dbReference>
<dbReference type="GO" id="GO:0042284">
    <property type="term" value="F:sphingolipid delta-4 desaturase activity"/>
    <property type="evidence" value="ECO:0007669"/>
    <property type="project" value="TreeGrafter"/>
</dbReference>
<sequence>MGSIWQLQILHDCCHNTFSPSPKINNFVLQSFGAISYYGYAVYLKHGHLSHHSIGGSVSPRSAFNDAVDFLPDGDVLFNGHRSNMKGDSPRLPSMGKPLLFREDRTAHNALVYALTFSFERIFLGLNDFFTSIIRKNLFFPNASPSLSSSLVRMSTFGTLARLALASYLGPRIILSLYLAELSWCIPPNPLAGCFLNNHASQPDSGGGCEPTMSYKTGNKLYSALVLNTNHHKEHHDFPSVPFHGLGRIKEMGGYGDLDKGGEGGGRQGMELWFGRGGTYGCQ</sequence>
<dbReference type="OrthoDB" id="200948at2759"/>
<organism evidence="2 3">
    <name type="scientific">Triparma retinervis</name>
    <dbReference type="NCBI Taxonomy" id="2557542"/>
    <lineage>
        <taxon>Eukaryota</taxon>
        <taxon>Sar</taxon>
        <taxon>Stramenopiles</taxon>
        <taxon>Ochrophyta</taxon>
        <taxon>Bolidophyceae</taxon>
        <taxon>Parmales</taxon>
        <taxon>Triparmaceae</taxon>
        <taxon>Triparma</taxon>
    </lineage>
</organism>
<dbReference type="InterPro" id="IPR005804">
    <property type="entry name" value="FA_desaturase_dom"/>
</dbReference>
<dbReference type="EMBL" id="BRXZ01005392">
    <property type="protein sequence ID" value="GMH65301.1"/>
    <property type="molecule type" value="Genomic_DNA"/>
</dbReference>
<evidence type="ECO:0000259" key="1">
    <source>
        <dbReference type="Pfam" id="PF00487"/>
    </source>
</evidence>
<reference evidence="2" key="1">
    <citation type="submission" date="2022-07" db="EMBL/GenBank/DDBJ databases">
        <title>Genome analysis of Parmales, a sister group of diatoms, reveals the evolutionary specialization of diatoms from phago-mixotrophs to photoautotrophs.</title>
        <authorList>
            <person name="Ban H."/>
            <person name="Sato S."/>
            <person name="Yoshikawa S."/>
            <person name="Kazumasa Y."/>
            <person name="Nakamura Y."/>
            <person name="Ichinomiya M."/>
            <person name="Saitoh K."/>
            <person name="Sato N."/>
            <person name="Blanc-Mathieu R."/>
            <person name="Endo H."/>
            <person name="Kuwata A."/>
            <person name="Ogata H."/>
        </authorList>
    </citation>
    <scope>NUCLEOTIDE SEQUENCE</scope>
</reference>
<evidence type="ECO:0000313" key="3">
    <source>
        <dbReference type="Proteomes" id="UP001165082"/>
    </source>
</evidence>
<keyword evidence="3" id="KW-1185">Reference proteome</keyword>
<accession>A0A9W7A3R8</accession>
<name>A0A9W7A3R8_9STRA</name>